<gene>
    <name evidence="8" type="ORF">SCMU_07670</name>
</gene>
<dbReference type="InterPro" id="IPR023214">
    <property type="entry name" value="HAD_sf"/>
</dbReference>
<comment type="similarity">
    <text evidence="2">Belongs to the GmhB family.</text>
</comment>
<dbReference type="Pfam" id="PF13242">
    <property type="entry name" value="Hydrolase_like"/>
    <property type="match status" value="1"/>
</dbReference>
<dbReference type="SUPFAM" id="SSF56784">
    <property type="entry name" value="HAD-like"/>
    <property type="match status" value="1"/>
</dbReference>
<comment type="subcellular location">
    <subcellularLocation>
        <location evidence="1">Cytoplasm</location>
    </subcellularLocation>
</comment>
<evidence type="ECO:0000256" key="2">
    <source>
        <dbReference type="ARBA" id="ARBA00005628"/>
    </source>
</evidence>
<keyword evidence="9" id="KW-1185">Reference proteome</keyword>
<dbReference type="InterPro" id="IPR006549">
    <property type="entry name" value="HAD-SF_hydro_IIIA"/>
</dbReference>
<evidence type="ECO:0000256" key="5">
    <source>
        <dbReference type="ARBA" id="ARBA00022801"/>
    </source>
</evidence>
<keyword evidence="3" id="KW-0963">Cytoplasm</keyword>
<dbReference type="NCBIfam" id="TIGR01656">
    <property type="entry name" value="Histidinol-ppas"/>
    <property type="match status" value="1"/>
</dbReference>
<dbReference type="InterPro" id="IPR006543">
    <property type="entry name" value="Histidinol-phos"/>
</dbReference>
<evidence type="ECO:0000256" key="1">
    <source>
        <dbReference type="ARBA" id="ARBA00004496"/>
    </source>
</evidence>
<proteinExistence type="inferred from homology"/>
<keyword evidence="5" id="KW-0378">Hydrolase</keyword>
<dbReference type="PANTHER" id="PTHR42891">
    <property type="entry name" value="D-GLYCERO-BETA-D-MANNO-HEPTOSE-1,7-BISPHOSPHATE 7-PHOSPHATASE"/>
    <property type="match status" value="1"/>
</dbReference>
<keyword evidence="6" id="KW-0119">Carbohydrate metabolism</keyword>
<name>A0ABM7PS69_SINCY</name>
<evidence type="ECO:0000313" key="9">
    <source>
        <dbReference type="Proteomes" id="UP001319861"/>
    </source>
</evidence>
<evidence type="ECO:0000313" key="8">
    <source>
        <dbReference type="EMBL" id="BCT74925.1"/>
    </source>
</evidence>
<accession>A0ABM7PS69</accession>
<dbReference type="Proteomes" id="UP001319861">
    <property type="component" value="Chromosome"/>
</dbReference>
<dbReference type="InterPro" id="IPR004446">
    <property type="entry name" value="Heptose_bisP_phosphatase"/>
</dbReference>
<evidence type="ECO:0000256" key="7">
    <source>
        <dbReference type="ARBA" id="ARBA00031828"/>
    </source>
</evidence>
<organism evidence="8 9">
    <name type="scientific">Sinomonas cyclohexanicum</name>
    <name type="common">Corynebacterium cyclohexanicum</name>
    <dbReference type="NCBI Taxonomy" id="322009"/>
    <lineage>
        <taxon>Bacteria</taxon>
        <taxon>Bacillati</taxon>
        <taxon>Actinomycetota</taxon>
        <taxon>Actinomycetes</taxon>
        <taxon>Micrococcales</taxon>
        <taxon>Micrococcaceae</taxon>
        <taxon>Sinomonas</taxon>
    </lineage>
</organism>
<dbReference type="InterPro" id="IPR036412">
    <property type="entry name" value="HAD-like_sf"/>
</dbReference>
<evidence type="ECO:0000256" key="3">
    <source>
        <dbReference type="ARBA" id="ARBA00022490"/>
    </source>
</evidence>
<dbReference type="Gene3D" id="3.40.50.1000">
    <property type="entry name" value="HAD superfamily/HAD-like"/>
    <property type="match status" value="1"/>
</dbReference>
<evidence type="ECO:0000256" key="4">
    <source>
        <dbReference type="ARBA" id="ARBA00022723"/>
    </source>
</evidence>
<protein>
    <recommendedName>
        <fullName evidence="7">D,D-heptose 1,7-bisphosphate phosphatase</fullName>
    </recommendedName>
</protein>
<sequence length="199" mass="20942">MTSRRRRAPAAVLFDRGGTLVIDVPYNGDPALVRTLPGARKALERLRSVGVRTGVVTNQSGVALGLVEPEGVRAVNARVEDLLGHFDTWQVCPHAPQDGCRCRKPKAGLILAACRQLGLAPHDVVVIGDLGRDMCAARRAGARGILVPSPATLRREILEAPTVAGDLWSAVTLALGPDMTHLAYLTTAADDSPSMGSAA</sequence>
<dbReference type="EMBL" id="AP024525">
    <property type="protein sequence ID" value="BCT74925.1"/>
    <property type="molecule type" value="Genomic_DNA"/>
</dbReference>
<reference evidence="8 9" key="1">
    <citation type="journal article" date="2021" name="J. Biosci. Bioeng.">
        <title>Identification and characterization of a chc gene cluster responsible for the aromatization pathway of cyclohexanecarboxylate degradation in Sinomonas cyclohexanicum ATCC 51369.</title>
        <authorList>
            <person name="Yamamoto T."/>
            <person name="Hasegawa Y."/>
            <person name="Lau P.C.K."/>
            <person name="Iwaki H."/>
        </authorList>
    </citation>
    <scope>NUCLEOTIDE SEQUENCE [LARGE SCALE GENOMIC DNA]</scope>
    <source>
        <strain evidence="8 9">ATCC 51369</strain>
    </source>
</reference>
<evidence type="ECO:0000256" key="6">
    <source>
        <dbReference type="ARBA" id="ARBA00023277"/>
    </source>
</evidence>
<dbReference type="PANTHER" id="PTHR42891:SF1">
    <property type="entry name" value="D-GLYCERO-BETA-D-MANNO-HEPTOSE-1,7-BISPHOSPHATE 7-PHOSPHATASE"/>
    <property type="match status" value="1"/>
</dbReference>
<keyword evidence="4" id="KW-0479">Metal-binding</keyword>
<dbReference type="NCBIfam" id="TIGR01662">
    <property type="entry name" value="HAD-SF-IIIA"/>
    <property type="match status" value="1"/>
</dbReference>